<comment type="similarity">
    <text evidence="2">Belongs to the peptidase S1 family. CLIP subfamily.</text>
</comment>
<dbReference type="Pfam" id="PF00089">
    <property type="entry name" value="Trypsin"/>
    <property type="match status" value="1"/>
</dbReference>
<dbReference type="GO" id="GO:0004252">
    <property type="term" value="F:serine-type endopeptidase activity"/>
    <property type="evidence" value="ECO:0007669"/>
    <property type="project" value="InterPro"/>
</dbReference>
<dbReference type="EMBL" id="OX597840">
    <property type="protein sequence ID" value="CAI9742272.1"/>
    <property type="molecule type" value="Genomic_DNA"/>
</dbReference>
<accession>A0AA36BYV3</accession>
<dbReference type="InterPro" id="IPR001314">
    <property type="entry name" value="Peptidase_S1A"/>
</dbReference>
<name>A0AA36BYV3_OCTVU</name>
<keyword evidence="5" id="KW-0732">Signal</keyword>
<feature type="compositionally biased region" description="Polar residues" evidence="4">
    <location>
        <begin position="624"/>
        <end position="634"/>
    </location>
</feature>
<dbReference type="SMART" id="SM00020">
    <property type="entry name" value="Tryp_SPc"/>
    <property type="match status" value="1"/>
</dbReference>
<dbReference type="CDD" id="cd00190">
    <property type="entry name" value="Tryp_SPc"/>
    <property type="match status" value="1"/>
</dbReference>
<evidence type="ECO:0000259" key="6">
    <source>
        <dbReference type="PROSITE" id="PS50240"/>
    </source>
</evidence>
<dbReference type="PROSITE" id="PS00135">
    <property type="entry name" value="TRYPSIN_SER"/>
    <property type="match status" value="1"/>
</dbReference>
<dbReference type="GO" id="GO:0006508">
    <property type="term" value="P:proteolysis"/>
    <property type="evidence" value="ECO:0007669"/>
    <property type="project" value="UniProtKB-KW"/>
</dbReference>
<feature type="region of interest" description="Disordered" evidence="4">
    <location>
        <begin position="426"/>
        <end position="494"/>
    </location>
</feature>
<keyword evidence="3 7" id="KW-0645">Protease</keyword>
<evidence type="ECO:0000256" key="5">
    <source>
        <dbReference type="SAM" id="SignalP"/>
    </source>
</evidence>
<dbReference type="SUPFAM" id="SSF50494">
    <property type="entry name" value="Trypsin-like serine proteases"/>
    <property type="match status" value="1"/>
</dbReference>
<dbReference type="FunFam" id="2.40.10.10:FF:000068">
    <property type="entry name" value="transmembrane protease serine 2"/>
    <property type="match status" value="1"/>
</dbReference>
<dbReference type="AlphaFoldDB" id="A0AA36BYV3"/>
<dbReference type="InterPro" id="IPR009003">
    <property type="entry name" value="Peptidase_S1_PA"/>
</dbReference>
<keyword evidence="1" id="KW-1015">Disulfide bond</keyword>
<sequence length="759" mass="84809">MVTLNGGRRQPDDADHQTGPLSSAPTSQRRALKLYLVVACLALQCVLVHAQPTTQRNDDVFADHHHKLESSPAKECQFPHIVLLRFHGREILQCAGSLIDSRHVITAAHCLSQGPREISAYFGSVVTTQMPIKISVENYTMHGDFVQNKKCLLNDVAILRLSEAVNTSDCIKPISLATSHQYYEGSCVVAGWGVKTYDGPLSTRLHYTSLPIIPLKHCQDLSPYLQDQHLCAGELGPDGRTTCKGDSGSPLMCLDAHKKERILAGIVSYGWKYYLKRWQLYRSEKDKHVKAKPASNLRRKTICIGEGKSSNQEEKMECQSGLKNNAKAGSSALMKKHLRFSTNSCRPEKRSSLMPAAKRYVASRTDSNLTKLKEEARKRHKNVKPAMEACEYKLNDLLATSQIFGTPNTVRVPALLKKVTKRCLTEQNGRAPAQEPLKSTTAKENLEQAPPTTTGKRKHLYRSKETISSLRKKSARSSISVVPTSNKTSTSKRLNFDRNKTTGQVKLTPTSVKEQKENKETARKEIQDQLKSVIEECSILLDSDCPPACILPWLEEIQQKIPLCLHSAEFWMLKARVQFLLKDVDQLFEVFGNAMKYKAKPADVIAESLPKMIKDLVSSKENSEATPMMTTPPSSRGGAGFVPYTPSQTPYDMPSVHGLDITHYAETPMQDTTPGLHMRRSFHSGNVKYLVRRSTPFKYRSESVEDSDAILITPVRRTTRRSVVSARSSRLDVIIDSLDDCILGDKKNVLFQDNPAIPQ</sequence>
<dbReference type="Proteomes" id="UP001162480">
    <property type="component" value="Chromosome 27"/>
</dbReference>
<evidence type="ECO:0000256" key="4">
    <source>
        <dbReference type="SAM" id="MobiDB-lite"/>
    </source>
</evidence>
<dbReference type="InterPro" id="IPR043504">
    <property type="entry name" value="Peptidase_S1_PA_chymotrypsin"/>
</dbReference>
<protein>
    <submittedName>
        <fullName evidence="7">Serine protease 3</fullName>
    </submittedName>
</protein>
<keyword evidence="8" id="KW-1185">Reference proteome</keyword>
<evidence type="ECO:0000256" key="2">
    <source>
        <dbReference type="ARBA" id="ARBA00024195"/>
    </source>
</evidence>
<reference evidence="7" key="1">
    <citation type="submission" date="2023-08" db="EMBL/GenBank/DDBJ databases">
        <authorList>
            <person name="Alioto T."/>
            <person name="Alioto T."/>
            <person name="Gomez Garrido J."/>
        </authorList>
    </citation>
    <scope>NUCLEOTIDE SEQUENCE</scope>
</reference>
<feature type="signal peptide" evidence="5">
    <location>
        <begin position="1"/>
        <end position="50"/>
    </location>
</feature>
<dbReference type="PRINTS" id="PR00722">
    <property type="entry name" value="CHYMOTRYPSIN"/>
</dbReference>
<evidence type="ECO:0000256" key="3">
    <source>
        <dbReference type="RuleBase" id="RU363034"/>
    </source>
</evidence>
<feature type="chain" id="PRO_5041382840" evidence="5">
    <location>
        <begin position="51"/>
        <end position="759"/>
    </location>
</feature>
<feature type="region of interest" description="Disordered" evidence="4">
    <location>
        <begin position="620"/>
        <end position="639"/>
    </location>
</feature>
<feature type="compositionally biased region" description="Polar residues" evidence="4">
    <location>
        <begin position="476"/>
        <end position="493"/>
    </location>
</feature>
<evidence type="ECO:0000313" key="7">
    <source>
        <dbReference type="EMBL" id="CAI9742272.1"/>
    </source>
</evidence>
<proteinExistence type="inferred from homology"/>
<gene>
    <name evidence="7" type="ORF">OCTVUL_1B029385</name>
</gene>
<keyword evidence="3" id="KW-0378">Hydrolase</keyword>
<dbReference type="PROSITE" id="PS00134">
    <property type="entry name" value="TRYPSIN_HIS"/>
    <property type="match status" value="1"/>
</dbReference>
<dbReference type="PANTHER" id="PTHR24256">
    <property type="entry name" value="TRYPTASE-RELATED"/>
    <property type="match status" value="1"/>
</dbReference>
<keyword evidence="3" id="KW-0720">Serine protease</keyword>
<dbReference type="Gene3D" id="2.40.10.10">
    <property type="entry name" value="Trypsin-like serine proteases"/>
    <property type="match status" value="1"/>
</dbReference>
<dbReference type="InterPro" id="IPR018114">
    <property type="entry name" value="TRYPSIN_HIS"/>
</dbReference>
<dbReference type="InterPro" id="IPR001254">
    <property type="entry name" value="Trypsin_dom"/>
</dbReference>
<dbReference type="PROSITE" id="PS50240">
    <property type="entry name" value="TRYPSIN_DOM"/>
    <property type="match status" value="1"/>
</dbReference>
<dbReference type="InterPro" id="IPR051487">
    <property type="entry name" value="Ser/Thr_Proteases_Immune/Dev"/>
</dbReference>
<organism evidence="7 8">
    <name type="scientific">Octopus vulgaris</name>
    <name type="common">Common octopus</name>
    <dbReference type="NCBI Taxonomy" id="6645"/>
    <lineage>
        <taxon>Eukaryota</taxon>
        <taxon>Metazoa</taxon>
        <taxon>Spiralia</taxon>
        <taxon>Lophotrochozoa</taxon>
        <taxon>Mollusca</taxon>
        <taxon>Cephalopoda</taxon>
        <taxon>Coleoidea</taxon>
        <taxon>Octopodiformes</taxon>
        <taxon>Octopoda</taxon>
        <taxon>Incirrata</taxon>
        <taxon>Octopodidae</taxon>
        <taxon>Octopus</taxon>
    </lineage>
</organism>
<feature type="region of interest" description="Disordered" evidence="4">
    <location>
        <begin position="1"/>
        <end position="25"/>
    </location>
</feature>
<evidence type="ECO:0000256" key="1">
    <source>
        <dbReference type="ARBA" id="ARBA00023157"/>
    </source>
</evidence>
<evidence type="ECO:0000313" key="8">
    <source>
        <dbReference type="Proteomes" id="UP001162480"/>
    </source>
</evidence>
<dbReference type="InterPro" id="IPR033116">
    <property type="entry name" value="TRYPSIN_SER"/>
</dbReference>
<feature type="domain" description="Peptidase S1" evidence="6">
    <location>
        <begin position="60"/>
        <end position="362"/>
    </location>
</feature>